<dbReference type="InterPro" id="IPR036291">
    <property type="entry name" value="NAD(P)-bd_dom_sf"/>
</dbReference>
<dbReference type="Gene3D" id="3.40.50.720">
    <property type="entry name" value="NAD(P)-binding Rossmann-like Domain"/>
    <property type="match status" value="1"/>
</dbReference>
<evidence type="ECO:0000313" key="6">
    <source>
        <dbReference type="Proteomes" id="UP000503399"/>
    </source>
</evidence>
<dbReference type="Pfam" id="PF02153">
    <property type="entry name" value="PDH_N"/>
    <property type="match status" value="1"/>
</dbReference>
<dbReference type="PANTHER" id="PTHR21363">
    <property type="entry name" value="PREPHENATE DEHYDROGENASE"/>
    <property type="match status" value="1"/>
</dbReference>
<dbReference type="Gene3D" id="1.10.3660.10">
    <property type="entry name" value="6-phosphogluconate dehydrogenase C-terminal like domain"/>
    <property type="match status" value="1"/>
</dbReference>
<reference evidence="5 6" key="1">
    <citation type="submission" date="2020-02" db="EMBL/GenBank/DDBJ databases">
        <authorList>
            <person name="Hogendoorn C."/>
        </authorList>
    </citation>
    <scope>NUCLEOTIDE SEQUENCE [LARGE SCALE GENOMIC DNA]</scope>
    <source>
        <strain evidence="5">R501</strain>
    </source>
</reference>
<comment type="pathway">
    <text evidence="3">Amino-acid biosynthesis.</text>
</comment>
<evidence type="ECO:0000256" key="1">
    <source>
        <dbReference type="ARBA" id="ARBA00007964"/>
    </source>
</evidence>
<feature type="domain" description="Prephenate/arogenate dehydrogenase" evidence="4">
    <location>
        <begin position="7"/>
        <end position="286"/>
    </location>
</feature>
<dbReference type="GO" id="GO:0070403">
    <property type="term" value="F:NAD+ binding"/>
    <property type="evidence" value="ECO:0007669"/>
    <property type="project" value="InterPro"/>
</dbReference>
<dbReference type="GO" id="GO:0006571">
    <property type="term" value="P:tyrosine biosynthetic process"/>
    <property type="evidence" value="ECO:0007669"/>
    <property type="project" value="InterPro"/>
</dbReference>
<dbReference type="EMBL" id="LR778114">
    <property type="protein sequence ID" value="CAB1129159.1"/>
    <property type="molecule type" value="Genomic_DNA"/>
</dbReference>
<evidence type="ECO:0000256" key="2">
    <source>
        <dbReference type="ARBA" id="ARBA00023002"/>
    </source>
</evidence>
<accession>A0A6F8ZHK7</accession>
<protein>
    <submittedName>
        <fullName evidence="5">Arogenate dehydrogenase</fullName>
        <ecNumber evidence="5">1.3.1.43</ecNumber>
    </submittedName>
</protein>
<dbReference type="InterPro" id="IPR046825">
    <property type="entry name" value="PDH_C"/>
</dbReference>
<keyword evidence="6" id="KW-1185">Reference proteome</keyword>
<evidence type="ECO:0000313" key="5">
    <source>
        <dbReference type="EMBL" id="CAB1129159.1"/>
    </source>
</evidence>
<proteinExistence type="inferred from homology"/>
<dbReference type="GO" id="GO:0008977">
    <property type="term" value="F:prephenate dehydrogenase (NAD+) activity"/>
    <property type="evidence" value="ECO:0007669"/>
    <property type="project" value="InterPro"/>
</dbReference>
<dbReference type="GO" id="GO:0004665">
    <property type="term" value="F:prephenate dehydrogenase (NADP+) activity"/>
    <property type="evidence" value="ECO:0007669"/>
    <property type="project" value="InterPro"/>
</dbReference>
<dbReference type="InterPro" id="IPR046826">
    <property type="entry name" value="PDH_N"/>
</dbReference>
<name>A0A6F8ZHK7_9FIRM</name>
<dbReference type="Pfam" id="PF20463">
    <property type="entry name" value="PDH_C"/>
    <property type="match status" value="1"/>
</dbReference>
<evidence type="ECO:0000259" key="4">
    <source>
        <dbReference type="PROSITE" id="PS51176"/>
    </source>
</evidence>
<keyword evidence="2 5" id="KW-0560">Oxidoreductase</keyword>
<dbReference type="Proteomes" id="UP000503399">
    <property type="component" value="Chromosome"/>
</dbReference>
<dbReference type="EC" id="1.3.1.43" evidence="5"/>
<dbReference type="GO" id="GO:0047794">
    <property type="term" value="F:cyclohexadienyl dehydrogenase activity"/>
    <property type="evidence" value="ECO:0007669"/>
    <property type="project" value="UniProtKB-EC"/>
</dbReference>
<dbReference type="SUPFAM" id="SSF48179">
    <property type="entry name" value="6-phosphogluconate dehydrogenase C-terminal domain-like"/>
    <property type="match status" value="1"/>
</dbReference>
<dbReference type="KEGG" id="hfv:R50_1658"/>
<evidence type="ECO:0000256" key="3">
    <source>
        <dbReference type="ARBA" id="ARBA00029440"/>
    </source>
</evidence>
<dbReference type="PROSITE" id="PS51176">
    <property type="entry name" value="PDH_ADH"/>
    <property type="match status" value="1"/>
</dbReference>
<comment type="similarity">
    <text evidence="1">Belongs to the prephenate/arogenate dehydrogenase family.</text>
</comment>
<dbReference type="InterPro" id="IPR003099">
    <property type="entry name" value="Prephen_DH"/>
</dbReference>
<organism evidence="5 6">
    <name type="scientific">Candidatus Hydrogenisulfobacillus filiaventi</name>
    <dbReference type="NCBI Taxonomy" id="2707344"/>
    <lineage>
        <taxon>Bacteria</taxon>
        <taxon>Bacillati</taxon>
        <taxon>Bacillota</taxon>
        <taxon>Clostridia</taxon>
        <taxon>Eubacteriales</taxon>
        <taxon>Clostridiales Family XVII. Incertae Sedis</taxon>
        <taxon>Candidatus Hydrogenisulfobacillus</taxon>
    </lineage>
</organism>
<dbReference type="PANTHER" id="PTHR21363:SF0">
    <property type="entry name" value="PREPHENATE DEHYDROGENASE [NADP(+)]"/>
    <property type="match status" value="1"/>
</dbReference>
<dbReference type="InterPro" id="IPR050812">
    <property type="entry name" value="Preph/Arog_dehydrog"/>
</dbReference>
<dbReference type="InterPro" id="IPR008927">
    <property type="entry name" value="6-PGluconate_DH-like_C_sf"/>
</dbReference>
<dbReference type="AlphaFoldDB" id="A0A6F8ZHK7"/>
<gene>
    <name evidence="5" type="ORF">R50_1658</name>
</gene>
<sequence length="286" mass="28906">MAAWREGPVGIVGLGLIGGSLARALKAAGATVYAYDPDPAALAAARAEGVVDEAGPVAAWAGRVGLCLLAVPLGATPAAVAEVAPLLPAGAVLAETASLKGPVLPALAAVPAAVRPLSLHPMAGREQRGWVASTAGLFRGLPLLAVPVPGRALPRGMLGRLAAALEARPAVVPAAYHDVVMARVSHLPYLLAAALLLAAAETPGGEGWMAAAGSGFRDTSRVGASPPDMWQELVAANAGPTGQALEAVARRLQGWAEDLRAGRPLAGLEQAPAIRQRWEEAGHERT</sequence>
<dbReference type="SUPFAM" id="SSF51735">
    <property type="entry name" value="NAD(P)-binding Rossmann-fold domains"/>
    <property type="match status" value="1"/>
</dbReference>